<evidence type="ECO:0008006" key="3">
    <source>
        <dbReference type="Google" id="ProtNLM"/>
    </source>
</evidence>
<dbReference type="EMBL" id="CP022098">
    <property type="protein sequence ID" value="ATB40784.1"/>
    <property type="molecule type" value="Genomic_DNA"/>
</dbReference>
<gene>
    <name evidence="1" type="ORF">CYFUS_006240</name>
</gene>
<dbReference type="RefSeq" id="WP_095988593.1">
    <property type="nucleotide sequence ID" value="NZ_CP022098.1"/>
</dbReference>
<organism evidence="1 2">
    <name type="scientific">Cystobacter fuscus</name>
    <dbReference type="NCBI Taxonomy" id="43"/>
    <lineage>
        <taxon>Bacteria</taxon>
        <taxon>Pseudomonadati</taxon>
        <taxon>Myxococcota</taxon>
        <taxon>Myxococcia</taxon>
        <taxon>Myxococcales</taxon>
        <taxon>Cystobacterineae</taxon>
        <taxon>Archangiaceae</taxon>
        <taxon>Cystobacter</taxon>
    </lineage>
</organism>
<sequence>MACHELAALRLSLMNILGVEDDAERQHELAELGSAAEKPGPVRSLMQARDMANMLRFFDASLVELQEKVSTTRADDPKMPYLRSLLVLTKSVELELRRQNESLQRLWRDLEEVHDFTHEIYPRD</sequence>
<reference evidence="1 2" key="1">
    <citation type="submission" date="2017-06" db="EMBL/GenBank/DDBJ databases">
        <title>Sequencing and comparative analysis of myxobacterial genomes.</title>
        <authorList>
            <person name="Rupp O."/>
            <person name="Goesmann A."/>
            <person name="Sogaard-Andersen L."/>
        </authorList>
    </citation>
    <scope>NUCLEOTIDE SEQUENCE [LARGE SCALE GENOMIC DNA]</scope>
    <source>
        <strain evidence="1 2">DSM 52655</strain>
    </source>
</reference>
<protein>
    <recommendedName>
        <fullName evidence="3">DUF3209 domain-containing protein</fullName>
    </recommendedName>
</protein>
<dbReference type="KEGG" id="cfus:CYFUS_006240"/>
<evidence type="ECO:0000313" key="1">
    <source>
        <dbReference type="EMBL" id="ATB40784.1"/>
    </source>
</evidence>
<dbReference type="Pfam" id="PF11483">
    <property type="entry name" value="DUF3209"/>
    <property type="match status" value="1"/>
</dbReference>
<name>A0A250JA34_9BACT</name>
<dbReference type="Proteomes" id="UP000217257">
    <property type="component" value="Chromosome"/>
</dbReference>
<dbReference type="InterPro" id="IPR021577">
    <property type="entry name" value="DUF3209"/>
</dbReference>
<dbReference type="AlphaFoldDB" id="A0A250JA34"/>
<dbReference type="Gene3D" id="6.10.140.1220">
    <property type="match status" value="1"/>
</dbReference>
<evidence type="ECO:0000313" key="2">
    <source>
        <dbReference type="Proteomes" id="UP000217257"/>
    </source>
</evidence>
<accession>A0A250JA34</accession>
<proteinExistence type="predicted"/>